<dbReference type="InterPro" id="IPR050612">
    <property type="entry name" value="Prok_Mopterin_Oxidored"/>
</dbReference>
<evidence type="ECO:0000256" key="1">
    <source>
        <dbReference type="ARBA" id="ARBA00022723"/>
    </source>
</evidence>
<dbReference type="GO" id="GO:0051536">
    <property type="term" value="F:iron-sulfur cluster binding"/>
    <property type="evidence" value="ECO:0007669"/>
    <property type="project" value="UniProtKB-KW"/>
</dbReference>
<dbReference type="Pfam" id="PF04879">
    <property type="entry name" value="Molybdop_Fe4S4"/>
    <property type="match status" value="1"/>
</dbReference>
<organism evidence="5 6">
    <name type="scientific">Fundidesulfovibrio magnetotacticus</name>
    <dbReference type="NCBI Taxonomy" id="2730080"/>
    <lineage>
        <taxon>Bacteria</taxon>
        <taxon>Pseudomonadati</taxon>
        <taxon>Thermodesulfobacteriota</taxon>
        <taxon>Desulfovibrionia</taxon>
        <taxon>Desulfovibrionales</taxon>
        <taxon>Desulfovibrionaceae</taxon>
        <taxon>Fundidesulfovibrio</taxon>
    </lineage>
</organism>
<dbReference type="Proteomes" id="UP000494245">
    <property type="component" value="Unassembled WGS sequence"/>
</dbReference>
<keyword evidence="2" id="KW-0408">Iron</keyword>
<comment type="caution">
    <text evidence="5">The sequence shown here is derived from an EMBL/GenBank/DDBJ whole genome shotgun (WGS) entry which is preliminary data.</text>
</comment>
<evidence type="ECO:0000313" key="6">
    <source>
        <dbReference type="Proteomes" id="UP000494245"/>
    </source>
</evidence>
<dbReference type="SUPFAM" id="SSF50692">
    <property type="entry name" value="ADC-like"/>
    <property type="match status" value="1"/>
</dbReference>
<dbReference type="SMART" id="SM00926">
    <property type="entry name" value="Molybdop_Fe4S4"/>
    <property type="match status" value="1"/>
</dbReference>
<dbReference type="EMBL" id="BLTE01000001">
    <property type="protein sequence ID" value="GFK92744.1"/>
    <property type="molecule type" value="Genomic_DNA"/>
</dbReference>
<dbReference type="GO" id="GO:0016491">
    <property type="term" value="F:oxidoreductase activity"/>
    <property type="evidence" value="ECO:0007669"/>
    <property type="project" value="UniProtKB-KW"/>
</dbReference>
<dbReference type="EC" id="1.7.99.4" evidence="5"/>
<dbReference type="AlphaFoldDB" id="A0A6V8LM11"/>
<evidence type="ECO:0000313" key="5">
    <source>
        <dbReference type="EMBL" id="GFK92744.1"/>
    </source>
</evidence>
<dbReference type="RefSeq" id="WP_173081074.1">
    <property type="nucleotide sequence ID" value="NZ_BLTE01000001.1"/>
</dbReference>
<dbReference type="SUPFAM" id="SSF53706">
    <property type="entry name" value="Formate dehydrogenase/DMSO reductase, domains 1-3"/>
    <property type="match status" value="1"/>
</dbReference>
<dbReference type="GO" id="GO:0046872">
    <property type="term" value="F:metal ion binding"/>
    <property type="evidence" value="ECO:0007669"/>
    <property type="project" value="UniProtKB-KW"/>
</dbReference>
<keyword evidence="5" id="KW-0560">Oxidoreductase</keyword>
<dbReference type="Gene3D" id="3.40.228.10">
    <property type="entry name" value="Dimethylsulfoxide Reductase, domain 2"/>
    <property type="match status" value="1"/>
</dbReference>
<evidence type="ECO:0000256" key="3">
    <source>
        <dbReference type="ARBA" id="ARBA00023014"/>
    </source>
</evidence>
<dbReference type="InterPro" id="IPR006656">
    <property type="entry name" value="Mopterin_OxRdtase"/>
</dbReference>
<accession>A0A6V8LM11</accession>
<protein>
    <submittedName>
        <fullName evidence="5">Assimilatory nitrate reductase catalytic subunit</fullName>
        <ecNumber evidence="5">1.7.99.4</ecNumber>
    </submittedName>
</protein>
<dbReference type="Pfam" id="PF00384">
    <property type="entry name" value="Molybdopterin"/>
    <property type="match status" value="1"/>
</dbReference>
<dbReference type="InterPro" id="IPR006963">
    <property type="entry name" value="Mopterin_OxRdtase_4Fe-4S_dom"/>
</dbReference>
<gene>
    <name evidence="5" type="primary">nasC</name>
    <name evidence="5" type="ORF">NNJEOMEG_00571</name>
</gene>
<reference evidence="5 6" key="2">
    <citation type="submission" date="2020-05" db="EMBL/GenBank/DDBJ databases">
        <title>Draft genome sequence of Desulfovibrio sp. strainFSS-1.</title>
        <authorList>
            <person name="Shimoshige H."/>
            <person name="Kobayashi H."/>
            <person name="Maekawa T."/>
        </authorList>
    </citation>
    <scope>NUCLEOTIDE SEQUENCE [LARGE SCALE GENOMIC DNA]</scope>
    <source>
        <strain evidence="5 6">SIID29052-01</strain>
    </source>
</reference>
<proteinExistence type="predicted"/>
<dbReference type="PANTHER" id="PTHR43742">
    <property type="entry name" value="TRIMETHYLAMINE-N-OXIDE REDUCTASE"/>
    <property type="match status" value="1"/>
</dbReference>
<name>A0A6V8LM11_9BACT</name>
<dbReference type="PROSITE" id="PS51669">
    <property type="entry name" value="4FE4S_MOW_BIS_MGD"/>
    <property type="match status" value="1"/>
</dbReference>
<evidence type="ECO:0000256" key="2">
    <source>
        <dbReference type="ARBA" id="ARBA00023004"/>
    </source>
</evidence>
<keyword evidence="6" id="KW-1185">Reference proteome</keyword>
<keyword evidence="1" id="KW-0479">Metal-binding</keyword>
<reference evidence="5 6" key="1">
    <citation type="submission" date="2020-04" db="EMBL/GenBank/DDBJ databases">
        <authorList>
            <consortium name="Desulfovibrio sp. FSS-1 genome sequencing consortium"/>
            <person name="Shimoshige H."/>
            <person name="Kobayashi H."/>
            <person name="Maekawa T."/>
        </authorList>
    </citation>
    <scope>NUCLEOTIDE SEQUENCE [LARGE SCALE GENOMIC DNA]</scope>
    <source>
        <strain evidence="5 6">SIID29052-01</strain>
    </source>
</reference>
<evidence type="ECO:0000259" key="4">
    <source>
        <dbReference type="PROSITE" id="PS51669"/>
    </source>
</evidence>
<sequence>MSERTVRSACTRHCGDGCALLVDVGPEGVRSVRGNPDHPFTRGRICAKTARFAQRLASPRRVTTPLVRHGADFRPASWDEALELIARRMDALRPTPERMLHIHYHASFGLLHQAGKFLFNTLGASGFSGAICLGAGAEAIRRDFGAIRQGPLEESAQAARIVNWGRNARAQSAHLAAMLGQARENGARVLAIHPGDASYDRDHEIILRPGTDRLLAAAALKLLAARGQLSPLALDRCANAGAFLELLDRWPLDDLLEACDVPLEQARTLADWYAPANAPCPPGLLDATATHIGRGLQRYAHGGASVRFVDALAMLSGNVGRPGGGVWFLSPDPGLAAWDWTGVPPGPSRRFPIAGLARAVEAADPPVDFVWVEGMNLVTQCPESLALERMLRERFTVVVEPFLTDTARAATVVLPPALMLECEDVLRPGEHAGLLHAAKAVDPPGECLPNFEIAARLGARLADPVILPDAETVMEAALRDGKAGWTLETLRREGWLAAPVDPAPWSGGIFAHADGLYHLPDALPSYSPVDPDFPLRLLSPVRREHLLSQIPEDEQQAPPTLYLSPRAAAFDALDLSGPVLLETALGSMTVRVESLPGLHPETAVYPRGDWLSHGGCVNRLIRGRTADLGGQAAYYEERARLVNAPVA</sequence>
<dbReference type="Gene3D" id="3.30.2070.10">
    <property type="entry name" value="Formate dehydrogenase/DMSO reductase"/>
    <property type="match status" value="1"/>
</dbReference>
<dbReference type="Gene3D" id="2.40.40.20">
    <property type="match status" value="1"/>
</dbReference>
<feature type="domain" description="4Fe-4S Mo/W bis-MGD-type" evidence="4">
    <location>
        <begin position="3"/>
        <end position="60"/>
    </location>
</feature>
<dbReference type="PANTHER" id="PTHR43742:SF6">
    <property type="entry name" value="OXIDOREDUCTASE YYAE-RELATED"/>
    <property type="match status" value="1"/>
</dbReference>
<dbReference type="Gene3D" id="2.20.25.90">
    <property type="entry name" value="ADC-like domains"/>
    <property type="match status" value="1"/>
</dbReference>
<keyword evidence="3" id="KW-0411">Iron-sulfur</keyword>
<dbReference type="InterPro" id="IPR009010">
    <property type="entry name" value="Asp_de-COase-like_dom_sf"/>
</dbReference>
<dbReference type="Gene3D" id="3.40.50.740">
    <property type="match status" value="1"/>
</dbReference>